<protein>
    <submittedName>
        <fullName evidence="1">4196_t:CDS:1</fullName>
    </submittedName>
</protein>
<sequence>MSCKCKFNKEIEYCCYHYPELINKKQNVDESHITFIMSFEQALIQYYSRNPQQITHEEILTPNLDIFNRLKQEIERTQRPDAIKLIDNEYFDKKI</sequence>
<feature type="non-terminal residue" evidence="1">
    <location>
        <position position="95"/>
    </location>
</feature>
<name>A0ACA9SDT6_9GLOM</name>
<reference evidence="1" key="1">
    <citation type="submission" date="2021-06" db="EMBL/GenBank/DDBJ databases">
        <authorList>
            <person name="Kallberg Y."/>
            <person name="Tangrot J."/>
            <person name="Rosling A."/>
        </authorList>
    </citation>
    <scope>NUCLEOTIDE SEQUENCE</scope>
    <source>
        <strain evidence="1">MA461A</strain>
    </source>
</reference>
<comment type="caution">
    <text evidence="1">The sequence shown here is derived from an EMBL/GenBank/DDBJ whole genome shotgun (WGS) entry which is preliminary data.</text>
</comment>
<accession>A0ACA9SDT6</accession>
<keyword evidence="2" id="KW-1185">Reference proteome</keyword>
<evidence type="ECO:0000313" key="1">
    <source>
        <dbReference type="EMBL" id="CAG8835003.1"/>
    </source>
</evidence>
<dbReference type="Proteomes" id="UP000789920">
    <property type="component" value="Unassembled WGS sequence"/>
</dbReference>
<organism evidence="1 2">
    <name type="scientific">Racocetra persica</name>
    <dbReference type="NCBI Taxonomy" id="160502"/>
    <lineage>
        <taxon>Eukaryota</taxon>
        <taxon>Fungi</taxon>
        <taxon>Fungi incertae sedis</taxon>
        <taxon>Mucoromycota</taxon>
        <taxon>Glomeromycotina</taxon>
        <taxon>Glomeromycetes</taxon>
        <taxon>Diversisporales</taxon>
        <taxon>Gigasporaceae</taxon>
        <taxon>Racocetra</taxon>
    </lineage>
</organism>
<evidence type="ECO:0000313" key="2">
    <source>
        <dbReference type="Proteomes" id="UP000789920"/>
    </source>
</evidence>
<dbReference type="EMBL" id="CAJVQC010110743">
    <property type="protein sequence ID" value="CAG8835003.1"/>
    <property type="molecule type" value="Genomic_DNA"/>
</dbReference>
<gene>
    <name evidence="1" type="ORF">RPERSI_LOCUS29391</name>
</gene>
<proteinExistence type="predicted"/>